<dbReference type="PANTHER" id="PTHR10039">
    <property type="entry name" value="AMELOGENIN"/>
    <property type="match status" value="1"/>
</dbReference>
<dbReference type="SUPFAM" id="SSF48403">
    <property type="entry name" value="Ankyrin repeat"/>
    <property type="match status" value="1"/>
</dbReference>
<proteinExistence type="predicted"/>
<evidence type="ECO:0000256" key="1">
    <source>
        <dbReference type="ARBA" id="ARBA00022737"/>
    </source>
</evidence>
<evidence type="ECO:0000259" key="4">
    <source>
        <dbReference type="Pfam" id="PF24883"/>
    </source>
</evidence>
<dbReference type="Pfam" id="PF22939">
    <property type="entry name" value="WHD_GPIID"/>
    <property type="match status" value="1"/>
</dbReference>
<dbReference type="InterPro" id="IPR036770">
    <property type="entry name" value="Ankyrin_rpt-contain_sf"/>
</dbReference>
<evidence type="ECO:0000259" key="3">
    <source>
        <dbReference type="Pfam" id="PF22939"/>
    </source>
</evidence>
<comment type="caution">
    <text evidence="5">The sequence shown here is derived from an EMBL/GenBank/DDBJ whole genome shotgun (WGS) entry which is preliminary data.</text>
</comment>
<keyword evidence="6" id="KW-1185">Reference proteome</keyword>
<dbReference type="PANTHER" id="PTHR10039:SF16">
    <property type="entry name" value="GPI INOSITOL-DEACYLASE"/>
    <property type="match status" value="1"/>
</dbReference>
<evidence type="ECO:0008006" key="7">
    <source>
        <dbReference type="Google" id="ProtNLM"/>
    </source>
</evidence>
<organism evidence="5 6">
    <name type="scientific">Suillus placidus</name>
    <dbReference type="NCBI Taxonomy" id="48579"/>
    <lineage>
        <taxon>Eukaryota</taxon>
        <taxon>Fungi</taxon>
        <taxon>Dikarya</taxon>
        <taxon>Basidiomycota</taxon>
        <taxon>Agaricomycotina</taxon>
        <taxon>Agaricomycetes</taxon>
        <taxon>Agaricomycetidae</taxon>
        <taxon>Boletales</taxon>
        <taxon>Suillineae</taxon>
        <taxon>Suillaceae</taxon>
        <taxon>Suillus</taxon>
    </lineage>
</organism>
<dbReference type="SUPFAM" id="SSF52540">
    <property type="entry name" value="P-loop containing nucleoside triphosphate hydrolases"/>
    <property type="match status" value="1"/>
</dbReference>
<gene>
    <name evidence="5" type="ORF">EV702DRAFT_141198</name>
</gene>
<dbReference type="Gene3D" id="3.40.50.300">
    <property type="entry name" value="P-loop containing nucleotide triphosphate hydrolases"/>
    <property type="match status" value="1"/>
</dbReference>
<feature type="domain" description="Nephrocystin 3-like N-terminal" evidence="4">
    <location>
        <begin position="211"/>
        <end position="391"/>
    </location>
</feature>
<dbReference type="Proteomes" id="UP000714275">
    <property type="component" value="Unassembled WGS sequence"/>
</dbReference>
<reference evidence="5" key="1">
    <citation type="journal article" date="2020" name="New Phytol.">
        <title>Comparative genomics reveals dynamic genome evolution in host specialist ectomycorrhizal fungi.</title>
        <authorList>
            <person name="Lofgren L.A."/>
            <person name="Nguyen N.H."/>
            <person name="Vilgalys R."/>
            <person name="Ruytinx J."/>
            <person name="Liao H.L."/>
            <person name="Branco S."/>
            <person name="Kuo A."/>
            <person name="LaButti K."/>
            <person name="Lipzen A."/>
            <person name="Andreopoulos W."/>
            <person name="Pangilinan J."/>
            <person name="Riley R."/>
            <person name="Hundley H."/>
            <person name="Na H."/>
            <person name="Barry K."/>
            <person name="Grigoriev I.V."/>
            <person name="Stajich J.E."/>
            <person name="Kennedy P.G."/>
        </authorList>
    </citation>
    <scope>NUCLEOTIDE SEQUENCE</scope>
    <source>
        <strain evidence="5">DOB743</strain>
    </source>
</reference>
<evidence type="ECO:0000313" key="5">
    <source>
        <dbReference type="EMBL" id="KAG1778850.1"/>
    </source>
</evidence>
<feature type="repeat" description="ANK" evidence="2">
    <location>
        <begin position="876"/>
        <end position="908"/>
    </location>
</feature>
<protein>
    <recommendedName>
        <fullName evidence="7">NACHT domain-containing protein</fullName>
    </recommendedName>
</protein>
<name>A0A9P6ZZ59_9AGAM</name>
<accession>A0A9P6ZZ59</accession>
<keyword evidence="1" id="KW-0677">Repeat</keyword>
<dbReference type="OrthoDB" id="3036502at2759"/>
<dbReference type="Pfam" id="PF24883">
    <property type="entry name" value="NPHP3_N"/>
    <property type="match status" value="1"/>
</dbReference>
<dbReference type="Gene3D" id="1.25.40.20">
    <property type="entry name" value="Ankyrin repeat-containing domain"/>
    <property type="match status" value="1"/>
</dbReference>
<dbReference type="AlphaFoldDB" id="A0A9P6ZZ59"/>
<evidence type="ECO:0000313" key="6">
    <source>
        <dbReference type="Proteomes" id="UP000714275"/>
    </source>
</evidence>
<dbReference type="EMBL" id="JABBWD010000014">
    <property type="protein sequence ID" value="KAG1778850.1"/>
    <property type="molecule type" value="Genomic_DNA"/>
</dbReference>
<dbReference type="InterPro" id="IPR056884">
    <property type="entry name" value="NPHP3-like_N"/>
</dbReference>
<dbReference type="PROSITE" id="PS50088">
    <property type="entry name" value="ANK_REPEAT"/>
    <property type="match status" value="1"/>
</dbReference>
<dbReference type="InterPro" id="IPR027417">
    <property type="entry name" value="P-loop_NTPase"/>
</dbReference>
<evidence type="ECO:0000256" key="2">
    <source>
        <dbReference type="PROSITE-ProRule" id="PRU00023"/>
    </source>
</evidence>
<dbReference type="InterPro" id="IPR054471">
    <property type="entry name" value="GPIID_WHD"/>
</dbReference>
<dbReference type="InterPro" id="IPR002110">
    <property type="entry name" value="Ankyrin_rpt"/>
</dbReference>
<keyword evidence="2" id="KW-0040">ANK repeat</keyword>
<feature type="domain" description="GPI inositol-deacylase winged helix" evidence="3">
    <location>
        <begin position="503"/>
        <end position="582"/>
    </location>
</feature>
<sequence length="1097" mass="122430">MDLITSGVTIWTLVKTIAQASALLLGYVASARKADSSCQSLLNELSSISGVLTTVMEIEKDHCLPDNLRLALSKLMVEDGPVLKLQKELENILPNEQEKRKMIRWTWPFKEKKAGAILDNLKGYCVEITNILVIDTWITLTEVDRGIKKVDLGVQDVGRRVQEVGRGVRELKVAQEAQKKAEEREKFLRWMNPIPCTEKHSTSRCQRNAATGRWIFHAEQYVTWNTSDSAFLWLNGQPGSGKTILASAVIDEIQGGGQAEPQTRTLGYFYCNFRDDQTIVAAAVLRSLVVQLLRQSEDNWIPKICEPEQEDSNVDGEFVSLHELGRQQRNGERCPTDLRFLRQLLVEASTLVHRPVLVIDALDECKDHSDLVEHLVALAGDARLRLFVTGRSEPDIQDAFCDLPTMSLKDSAEQMKADICVHITEQLKTQKRLSRLPDTLRTSILEKLLEKAKGMFRWVQCQLDEIRRCARDIDIKDALNNLPAGLDETYDRIICSIQQKGRGYDQIAQHCLLWLAGALTPLTLDQLNEAMMIDVKQSSLNPDLRASDPMDIVVACGSLVTYDETTGVVALSHYSVKEYLISRRPNNILESISDMHARICELLITYVLCDSVPVVCAKATGCTAGFASVAGGDKKHPLLSYAVKALAHLCHVSDKDSRVIAALQRLHLEFVHNTEKHPLLESLVQPLTDGGQSNVISPSLLFVPLRFGNPWMVETLVKEQPDLLGVDVARGLGSPLIFAIASNTASLSVLLELGVDLNKPSSIQTDLYQQRDLPSGSYAPISWAAAIGSSVAVELLLSQPEVNLPDDIVHTAVVSKWRSPEIIYKLCQRGADVTFTVDGSTPIHTLLSKLGPRTDQCQWLPVVKAFVRDISAQDWTARTALHIALDRRLSDVVAYLLEQNARLTATATLHPTIWSWATKSKWFSKVQAAALAADPPYTRIMGKIIDATGKSRLVEFPGAVTNHGDHNPMCAVVVSVVDRKLYRWPAVMFPRIVSLEADLSRGKMLLQNNVQDSPENDELARFNFRLTWVKTRQRVSSRLLDYHQGDTVTSTLRQLTRDKDSTSDSLFLRLSRTKEGGRSTIFDDLEYALDIYQGHLH</sequence>